<sequence length="56" mass="6366">MEWILPSVRTPKPYVRVWLVTDAGIQTTGYVSGDGSWVFLCKRVAATNPTVARWRE</sequence>
<evidence type="ECO:0000313" key="2">
    <source>
        <dbReference type="Proteomes" id="UP000263881"/>
    </source>
</evidence>
<evidence type="ECO:0000313" key="1">
    <source>
        <dbReference type="EMBL" id="AXW87820.1"/>
    </source>
</evidence>
<proteinExistence type="predicted"/>
<gene>
    <name evidence="1" type="ORF">CKQ53_13135</name>
</gene>
<protein>
    <submittedName>
        <fullName evidence="1">50S ribosomal protein L13</fullName>
    </submittedName>
</protein>
<accession>A0AAD0SIB0</accession>
<dbReference type="GO" id="GO:0005840">
    <property type="term" value="C:ribosome"/>
    <property type="evidence" value="ECO:0007669"/>
    <property type="project" value="UniProtKB-KW"/>
</dbReference>
<reference evidence="1 2" key="1">
    <citation type="submission" date="2017-08" db="EMBL/GenBank/DDBJ databases">
        <title>Comparative genomics of bacteria isolated from necrotic lesions of AOD affected trees.</title>
        <authorList>
            <person name="Doonan J."/>
            <person name="Denman S."/>
            <person name="McDonald J.E."/>
        </authorList>
    </citation>
    <scope>NUCLEOTIDE SEQUENCE [LARGE SCALE GENOMIC DNA]</scope>
    <source>
        <strain evidence="1 2">477</strain>
    </source>
</reference>
<organism evidence="1 2">
    <name type="scientific">Lonsdalea britannica</name>
    <dbReference type="NCBI Taxonomy" id="1082704"/>
    <lineage>
        <taxon>Bacteria</taxon>
        <taxon>Pseudomonadati</taxon>
        <taxon>Pseudomonadota</taxon>
        <taxon>Gammaproteobacteria</taxon>
        <taxon>Enterobacterales</taxon>
        <taxon>Pectobacteriaceae</taxon>
        <taxon>Lonsdalea</taxon>
    </lineage>
</organism>
<dbReference type="AlphaFoldDB" id="A0AAD0SIB0"/>
<dbReference type="KEGG" id="lbq:CKQ53_13135"/>
<keyword evidence="2" id="KW-1185">Reference proteome</keyword>
<name>A0AAD0SIB0_9GAMM</name>
<keyword evidence="1" id="KW-0689">Ribosomal protein</keyword>
<dbReference type="Proteomes" id="UP000263881">
    <property type="component" value="Chromosome"/>
</dbReference>
<dbReference type="EMBL" id="CP023009">
    <property type="protein sequence ID" value="AXW87820.1"/>
    <property type="molecule type" value="Genomic_DNA"/>
</dbReference>
<keyword evidence="1" id="KW-0687">Ribonucleoprotein</keyword>